<evidence type="ECO:0000256" key="8">
    <source>
        <dbReference type="ARBA" id="ARBA00023779"/>
    </source>
</evidence>
<evidence type="ECO:0000256" key="9">
    <source>
        <dbReference type="ARBA" id="ARBA00023887"/>
    </source>
</evidence>
<evidence type="ECO:0000256" key="3">
    <source>
        <dbReference type="ARBA" id="ARBA00022763"/>
    </source>
</evidence>
<name>A0ABV2B340_9GAMM</name>
<accession>A0ABV2B340</accession>
<comment type="similarity">
    <text evidence="8">Belongs to the uracil-DNA glycosylase (UDG) superfamily. Type 5 (UDGb) family.</text>
</comment>
<keyword evidence="6" id="KW-0411">Iron-sulfur</keyword>
<dbReference type="Gene3D" id="3.40.470.10">
    <property type="entry name" value="Uracil-DNA glycosylase-like domain"/>
    <property type="match status" value="1"/>
</dbReference>
<evidence type="ECO:0000256" key="6">
    <source>
        <dbReference type="ARBA" id="ARBA00023014"/>
    </source>
</evidence>
<dbReference type="SMART" id="SM00987">
    <property type="entry name" value="UreE_C"/>
    <property type="match status" value="1"/>
</dbReference>
<dbReference type="InterPro" id="IPR036895">
    <property type="entry name" value="Uracil-DNA_glycosylase-like_sf"/>
</dbReference>
<sequence>MQIDHPNHHAAPVPAFGPADARLLVVGLAPGMHGANATGRPFTGDHAGVLLYRTLYDFGFASSPVSEQADDGLKLIDCRITNVVKCLPPENKPVAAEVNACSRFLMDELGPPDVLLALGGVAHKAVIRAYGLRQKDHVFGHGAEHALNERQVLIDSYHCSRYNTNTRRLTPRMFADVFAAARKRLA</sequence>
<keyword evidence="12" id="KW-1185">Reference proteome</keyword>
<evidence type="ECO:0000313" key="11">
    <source>
        <dbReference type="EMBL" id="MES1930305.1"/>
    </source>
</evidence>
<keyword evidence="2" id="KW-0479">Metal-binding</keyword>
<evidence type="ECO:0000256" key="2">
    <source>
        <dbReference type="ARBA" id="ARBA00022723"/>
    </source>
</evidence>
<evidence type="ECO:0000256" key="5">
    <source>
        <dbReference type="ARBA" id="ARBA00023004"/>
    </source>
</evidence>
<dbReference type="SUPFAM" id="SSF52141">
    <property type="entry name" value="Uracil-DNA glycosylase-like"/>
    <property type="match status" value="1"/>
</dbReference>
<reference evidence="11 12" key="1">
    <citation type="submission" date="2013-03" db="EMBL/GenBank/DDBJ databases">
        <title>Salinisphaera dokdonensis CL-ES53 Genome Sequencing.</title>
        <authorList>
            <person name="Li C."/>
            <person name="Lai Q."/>
            <person name="Shao Z."/>
        </authorList>
    </citation>
    <scope>NUCLEOTIDE SEQUENCE [LARGE SCALE GENOMIC DNA]</scope>
    <source>
        <strain evidence="11 12">CL-ES53</strain>
    </source>
</reference>
<gene>
    <name evidence="11" type="ORF">SADO_13658</name>
</gene>
<evidence type="ECO:0000259" key="10">
    <source>
        <dbReference type="SMART" id="SM00986"/>
    </source>
</evidence>
<protein>
    <recommendedName>
        <fullName evidence="9">Type-5 uracil-DNA glycosylase</fullName>
    </recommendedName>
</protein>
<keyword evidence="3" id="KW-0227">DNA damage</keyword>
<keyword evidence="5" id="KW-0408">Iron</keyword>
<dbReference type="PANTHER" id="PTHR33693:SF3">
    <property type="entry name" value="TYPE-5 URACIL-DNA GLYCOSYLASE"/>
    <property type="match status" value="1"/>
</dbReference>
<dbReference type="CDD" id="cd10031">
    <property type="entry name" value="UDG-F5_TTUDGB_like"/>
    <property type="match status" value="1"/>
</dbReference>
<dbReference type="Pfam" id="PF03167">
    <property type="entry name" value="UDG"/>
    <property type="match status" value="1"/>
</dbReference>
<dbReference type="EMBL" id="APND01000004">
    <property type="protein sequence ID" value="MES1930305.1"/>
    <property type="molecule type" value="Genomic_DNA"/>
</dbReference>
<dbReference type="InterPro" id="IPR044147">
    <property type="entry name" value="UdgB-like"/>
</dbReference>
<evidence type="ECO:0000256" key="4">
    <source>
        <dbReference type="ARBA" id="ARBA00022801"/>
    </source>
</evidence>
<proteinExistence type="inferred from homology"/>
<feature type="domain" description="Uracil-DNA glycosylase-like" evidence="10">
    <location>
        <begin position="14"/>
        <end position="178"/>
    </location>
</feature>
<organism evidence="11 12">
    <name type="scientific">Salinisphaera dokdonensis CL-ES53</name>
    <dbReference type="NCBI Taxonomy" id="1304272"/>
    <lineage>
        <taxon>Bacteria</taxon>
        <taxon>Pseudomonadati</taxon>
        <taxon>Pseudomonadota</taxon>
        <taxon>Gammaproteobacteria</taxon>
        <taxon>Salinisphaerales</taxon>
        <taxon>Salinisphaeraceae</taxon>
        <taxon>Salinisphaera</taxon>
    </lineage>
</organism>
<evidence type="ECO:0000313" key="12">
    <source>
        <dbReference type="Proteomes" id="UP001460888"/>
    </source>
</evidence>
<comment type="caution">
    <text evidence="11">The sequence shown here is derived from an EMBL/GenBank/DDBJ whole genome shotgun (WGS) entry which is preliminary data.</text>
</comment>
<dbReference type="Proteomes" id="UP001460888">
    <property type="component" value="Unassembled WGS sequence"/>
</dbReference>
<dbReference type="SMART" id="SM00986">
    <property type="entry name" value="UDG"/>
    <property type="match status" value="1"/>
</dbReference>
<evidence type="ECO:0000256" key="1">
    <source>
        <dbReference type="ARBA" id="ARBA00022485"/>
    </source>
</evidence>
<evidence type="ECO:0000256" key="7">
    <source>
        <dbReference type="ARBA" id="ARBA00023204"/>
    </source>
</evidence>
<keyword evidence="1" id="KW-0004">4Fe-4S</keyword>
<keyword evidence="7" id="KW-0234">DNA repair</keyword>
<keyword evidence="4" id="KW-0378">Hydrolase</keyword>
<dbReference type="InterPro" id="IPR005122">
    <property type="entry name" value="Uracil-DNA_glycosylase-like"/>
</dbReference>
<dbReference type="PANTHER" id="PTHR33693">
    <property type="entry name" value="TYPE-5 URACIL-DNA GLYCOSYLASE"/>
    <property type="match status" value="1"/>
</dbReference>
<dbReference type="InterPro" id="IPR051536">
    <property type="entry name" value="UDG_Type-4/5"/>
</dbReference>